<name>A0AB34K4H1_PRYPA</name>
<keyword evidence="1 4" id="KW-0732">Signal</keyword>
<proteinExistence type="predicted"/>
<comment type="caution">
    <text evidence="3">Lacks conserved residue(s) required for the propagation of feature annotation.</text>
</comment>
<keyword evidence="3" id="KW-0245">EGF-like domain</keyword>
<accession>A0AB34K4H1</accession>
<dbReference type="EMBL" id="JBGBPQ010000001">
    <property type="protein sequence ID" value="KAL1529176.1"/>
    <property type="molecule type" value="Genomic_DNA"/>
</dbReference>
<dbReference type="Pfam" id="PF10342">
    <property type="entry name" value="Kre9_KNH"/>
    <property type="match status" value="1"/>
</dbReference>
<dbReference type="InterPro" id="IPR050969">
    <property type="entry name" value="Dev_Signal_Modulators"/>
</dbReference>
<dbReference type="PANTHER" id="PTHR14949:SF56">
    <property type="entry name" value="EGF-LIKE-DOMAIN, MULTIPLE 7"/>
    <property type="match status" value="1"/>
</dbReference>
<dbReference type="PROSITE" id="PS50026">
    <property type="entry name" value="EGF_3"/>
    <property type="match status" value="1"/>
</dbReference>
<dbReference type="PANTHER" id="PTHR14949">
    <property type="entry name" value="EGF-LIKE-DOMAIN, MULTIPLE 7, 8"/>
    <property type="match status" value="1"/>
</dbReference>
<evidence type="ECO:0000256" key="4">
    <source>
        <dbReference type="SAM" id="SignalP"/>
    </source>
</evidence>
<organism evidence="6 7">
    <name type="scientific">Prymnesium parvum</name>
    <name type="common">Toxic golden alga</name>
    <dbReference type="NCBI Taxonomy" id="97485"/>
    <lineage>
        <taxon>Eukaryota</taxon>
        <taxon>Haptista</taxon>
        <taxon>Haptophyta</taxon>
        <taxon>Prymnesiophyceae</taxon>
        <taxon>Prymnesiales</taxon>
        <taxon>Prymnesiaceae</taxon>
        <taxon>Prymnesium</taxon>
    </lineage>
</organism>
<evidence type="ECO:0000313" key="6">
    <source>
        <dbReference type="EMBL" id="KAL1529176.1"/>
    </source>
</evidence>
<feature type="disulfide bond" evidence="3">
    <location>
        <begin position="1476"/>
        <end position="1485"/>
    </location>
</feature>
<evidence type="ECO:0000259" key="5">
    <source>
        <dbReference type="PROSITE" id="PS50026"/>
    </source>
</evidence>
<evidence type="ECO:0000256" key="1">
    <source>
        <dbReference type="ARBA" id="ARBA00022729"/>
    </source>
</evidence>
<evidence type="ECO:0000256" key="3">
    <source>
        <dbReference type="PROSITE-ProRule" id="PRU00076"/>
    </source>
</evidence>
<comment type="caution">
    <text evidence="6">The sequence shown here is derived from an EMBL/GenBank/DDBJ whole genome shotgun (WGS) entry which is preliminary data.</text>
</comment>
<feature type="disulfide bond" evidence="3">
    <location>
        <begin position="1458"/>
        <end position="1468"/>
    </location>
</feature>
<reference evidence="6 7" key="1">
    <citation type="journal article" date="2024" name="Science">
        <title>Giant polyketide synthase enzymes in the biosynthesis of giant marine polyether toxins.</title>
        <authorList>
            <person name="Fallon T.R."/>
            <person name="Shende V.V."/>
            <person name="Wierzbicki I.H."/>
            <person name="Pendleton A.L."/>
            <person name="Watervoot N.F."/>
            <person name="Auber R.P."/>
            <person name="Gonzalez D.J."/>
            <person name="Wisecaver J.H."/>
            <person name="Moore B.S."/>
        </authorList>
    </citation>
    <scope>NUCLEOTIDE SEQUENCE [LARGE SCALE GENOMIC DNA]</scope>
    <source>
        <strain evidence="6 7">12B1</strain>
    </source>
</reference>
<dbReference type="Proteomes" id="UP001515480">
    <property type="component" value="Unassembled WGS sequence"/>
</dbReference>
<keyword evidence="7" id="KW-1185">Reference proteome</keyword>
<feature type="signal peptide" evidence="4">
    <location>
        <begin position="1"/>
        <end position="19"/>
    </location>
</feature>
<protein>
    <recommendedName>
        <fullName evidence="5">EGF-like domain-containing protein</fullName>
    </recommendedName>
</protein>
<gene>
    <name evidence="6" type="ORF">AB1Y20_000135</name>
</gene>
<feature type="domain" description="EGF-like" evidence="5">
    <location>
        <begin position="1454"/>
        <end position="1486"/>
    </location>
</feature>
<dbReference type="InterPro" id="IPR000742">
    <property type="entry name" value="EGF"/>
</dbReference>
<dbReference type="Gene3D" id="2.10.25.10">
    <property type="entry name" value="Laminin"/>
    <property type="match status" value="1"/>
</dbReference>
<keyword evidence="2 3" id="KW-1015">Disulfide bond</keyword>
<evidence type="ECO:0000256" key="2">
    <source>
        <dbReference type="ARBA" id="ARBA00023157"/>
    </source>
</evidence>
<evidence type="ECO:0000313" key="7">
    <source>
        <dbReference type="Proteomes" id="UP001515480"/>
    </source>
</evidence>
<dbReference type="InterPro" id="IPR018466">
    <property type="entry name" value="Kre9/Knh1-like_N"/>
</dbReference>
<dbReference type="PROSITE" id="PS00022">
    <property type="entry name" value="EGF_1"/>
    <property type="match status" value="2"/>
</dbReference>
<feature type="chain" id="PRO_5044253416" description="EGF-like domain-containing protein" evidence="4">
    <location>
        <begin position="20"/>
        <end position="2720"/>
    </location>
</feature>
<sequence length="2720" mass="294426">MLLLLAAAAAAQIANDTEGNLSLSSNLSVNASVFSPPDQLDVGVNLSPLTTDGYGVTEWAITSTRVFRDLFKHATPWARERAAFVNGERTETWKSFGLGQGALAVNLTFANGYPSSLPRWGSYGTEQRQSVVAYVGRGGAHVAGGQYAVHFDGNGTLGFAGDASEAGFSYSPEARRGRYLVDVSPAGGVELRVLSTDAADPLHNIRMVRVSDEVRDATGAVDVNATDAALRARPFHEDLLETLRGVRILRFCGWALIDNNDWHDNNFLPAWEGRTTPDSLTQAGPRGVALEYMVALANEVNASAWFCMPRTDAMASDAMVHPNRPGQADQADLQAYAAHVRATLAPHLSVFVEYRTDASSRNEAPQTHAIESLEVWRAWSAAFEPHASRLTRVSAAGAWLPGTLSRFGSDIAQLDAVALRAAFGTLCPYGTLSRYNKCVNFDDAEEAAEHYANWTVEQLLDKVEEAALHAEAELHAEVQLLHQRGIRVMSDWGGADLRAASYGARATLSGAARCEDCHRTARGNKYGTAEFAARAAAAADGYVVAEQWLQMYGYEGLSTAARAYVDVDEAGAPSYWRHVGADVAACVGVCDAAAQCAGFAHQRSLEWSCGARSHATCPGGPPCYDRYGNCTEPGTCYFFSNKTAGAARHIREGDCGATFPEVRVCARDVYWKGQGAGAAPHLLDDAAAGAACAGSCRFFYRGEAKELPAEQWSLDLLAANRSAFTRAAALEQQLEARLLEAGAHPRMREIFLDFLERWRRLGGRAFVAQPLYRPPVLCATGGKSCGHAALMLGPDDGNASKVRAVREYNLGARSLLPFTAADARAAGLSPPPAACAPPCVWGACVRGGCACFAGAEGEACDRLSAGPPQCAAAADGGGVGINLAGIYDWSRAWAYVDVFRAARAWCLKLIDEYNCRAGIEPPLELDPAIGGYPARLAPGQAACAMMLRDLETHYLSGVYTVLYEGDGTLTFSLNTDYVRRVRAGVIEVDVTLTTGVNNGIYLCIARTNEDDPVRRIRVMSPGYAASGALDGAEPEFHPLFVHQLRRYRHLRFMDWARANDEEGGSPTGEWADRAREGDAARVHSYAMPPGVPYESMVRLSNTVGADPWITLPHRATDDFALQLARLLNATLRPDLSLTVSLSNEMWHSGFAGGQYAELRGFETGLGRTCWYVNRTIGLAQVMRPWLDHGGRRARFVVEAQAVSVDSTAEVLRCLGNSTLIDAVAIAPYFDGYDPALADLPAVLDAYDAALNATLELVGAHAALVAAYGYQLYSYEAGPAGKGNGTAQDLAIAAHRDPAMREMVRRYYLGLRAAGVALLMHFTSVSVPSIYGNFGLLEAADQDPRTAPKHQGLHDVIDATCGADDAACAEADACGEQGYCLAPHLRWGERDTQECACYFAYSGANCSVFTPIVYQSCGYRCTFDQGTCAVSGVFGPNQYWSCTACHPLHFGATCSRFRCENDCHGRGHCLDANVCSCLRGYDGETCEHDCGCGGHGQCRPDGTCICDVGWRARADGGCEWDCDTADVANVGCVGPGQSGCAACEYGDCVDGECRCWAGFAGAACTDAAPRPNEGSTFGLNLNSPGGANWVFVDLMKESRQWTSINDLDRYAAQFAYQDGGNSLVFTNRQYQWGNGLPLNLSGDGYPLELQEAQATITLAARDVCLHAIDGRYVLLYEGEGEIDLGMDATAIAFQSGRIDFDFKPTCDPSCWFDKAEWRPYCTDNGIALTIRRVNPRNPLRDIRLIAPGFLATHEILPFHPWFTRHVAHYSTLRFMDWAHTNRIPRSIVAPLRDVAAVRFNVSALRGPTPACARIGDLYLFHAGQPVPVASAYDARTGDELPDLADGSEWSDECASISGESASVVLALHAPSALDAYAWRTSHQSRTQDDPVRWTVEGLVRGEWLVFDRRDLFDQPVTVERRRAALDAMLTTSNLQFVGQERGVAADFLLQATASTLEWSDRVTTAHRSQSEDGVALEYMLALANQVGAAPWFCVHHLASDDYVRQMATLVRDTLRPDVKIYVEHSNEVWNGFFPQGEYSRRRGIELGLHQSNTSQNECAHFAPVDVCASIRYHVKRSLEIFSIWREVFGDTARQSRLRFVLATHTGYGSMDYHTELLTYLNAHQTIDLFSTTCYMSTWPVGPAVDTSFVQYSPTQIHALMTPSAPGLAARLRQIADVAAGYGVATTVYEGGPSLVQDGVIEGGTASGAVTEGLIAANRHPGMGGVLDAFFDALERNASTVFGREEQPFMYFAGPSGTYSKYGSWGMQEFTDQPLDDAPKYRAVARRIRRHTDAAGIQLASRRCVTASLLHAAVPLGDVIEPSGAYLQRFSGPPAVDSPRLGDQLVAGQRYAITWRADARRRNESELVTVELWQHADCNGTASAVLAAAIPNGGKLSFVPNATGSGFFVRISALGRPSVNYSEPFSVVHPDDAPAAFALYIERDVDLLSAYHRDCKKDQTWAIVPHFKIDSCTYSSEEGCRAYRTARSGGHNFGQWNELELVDGAPTGVLHGWGKLVLDCTLHVIGVRATMQLEGLTRGFDPSAADAVAKVIGAEAKVPPESVQLVNVRTVSGFATFFVSDCRRTDCFGRRRLQASSSTEETTAYAFDVSISSNDAAVDDILTLLTDLQQPENSTYFAYRLAGELSSTYDEDVQIAVRAVNVSTTEAYNSSSTPTTDALTFAPTAAPTAAPSTAPTENCVPCRRNRRYALFGMPTVPCCASP</sequence>